<dbReference type="EnsemblPlants" id="Pp3c18_16280V3.2">
    <property type="protein sequence ID" value="Pp3c18_16280V3.2"/>
    <property type="gene ID" value="Pp3c18_16280"/>
</dbReference>
<dbReference type="EMBL" id="ABEU02000018">
    <property type="status" value="NOT_ANNOTATED_CDS"/>
    <property type="molecule type" value="Genomic_DNA"/>
</dbReference>
<dbReference type="InParanoid" id="A0A7I4BF34"/>
<sequence length="172" mass="18887">MKAGWEERELPRHLTYRPMRTVIVAHRQGREISYHLTDTSPGTSHPSPCENHISGASTLQSPTFHVENDSDSRKFFQYIQKHVDPLVVVHLACGGVSREALSLLCPLRKGWAGFPPGAGPKHGTGRAVRGFQQTRDGSYGGCVDCVEGQFSDSMETQLHVVHGSTWFASGCS</sequence>
<protein>
    <submittedName>
        <fullName evidence="1">Uncharacterized protein</fullName>
    </submittedName>
</protein>
<evidence type="ECO:0000313" key="1">
    <source>
        <dbReference type="EnsemblPlants" id="Pp3c18_16280V3.2"/>
    </source>
</evidence>
<accession>A0A7I4BF34</accession>
<keyword evidence="2" id="KW-1185">Reference proteome</keyword>
<proteinExistence type="predicted"/>
<reference evidence="1 2" key="2">
    <citation type="journal article" date="2018" name="Plant J.">
        <title>The Physcomitrella patens chromosome-scale assembly reveals moss genome structure and evolution.</title>
        <authorList>
            <person name="Lang D."/>
            <person name="Ullrich K.K."/>
            <person name="Murat F."/>
            <person name="Fuchs J."/>
            <person name="Jenkins J."/>
            <person name="Haas F.B."/>
            <person name="Piednoel M."/>
            <person name="Gundlach H."/>
            <person name="Van Bel M."/>
            <person name="Meyberg R."/>
            <person name="Vives C."/>
            <person name="Morata J."/>
            <person name="Symeonidi A."/>
            <person name="Hiss M."/>
            <person name="Muchero W."/>
            <person name="Kamisugi Y."/>
            <person name="Saleh O."/>
            <person name="Blanc G."/>
            <person name="Decker E.L."/>
            <person name="van Gessel N."/>
            <person name="Grimwood J."/>
            <person name="Hayes R.D."/>
            <person name="Graham S.W."/>
            <person name="Gunter L.E."/>
            <person name="McDaniel S.F."/>
            <person name="Hoernstein S.N.W."/>
            <person name="Larsson A."/>
            <person name="Li F.W."/>
            <person name="Perroud P.F."/>
            <person name="Phillips J."/>
            <person name="Ranjan P."/>
            <person name="Rokshar D.S."/>
            <person name="Rothfels C.J."/>
            <person name="Schneider L."/>
            <person name="Shu S."/>
            <person name="Stevenson D.W."/>
            <person name="Thummler F."/>
            <person name="Tillich M."/>
            <person name="Villarreal Aguilar J.C."/>
            <person name="Widiez T."/>
            <person name="Wong G.K."/>
            <person name="Wymore A."/>
            <person name="Zhang Y."/>
            <person name="Zimmer A.D."/>
            <person name="Quatrano R.S."/>
            <person name="Mayer K.F.X."/>
            <person name="Goodstein D."/>
            <person name="Casacuberta J.M."/>
            <person name="Vandepoele K."/>
            <person name="Reski R."/>
            <person name="Cuming A.C."/>
            <person name="Tuskan G.A."/>
            <person name="Maumus F."/>
            <person name="Salse J."/>
            <person name="Schmutz J."/>
            <person name="Rensing S.A."/>
        </authorList>
    </citation>
    <scope>NUCLEOTIDE SEQUENCE [LARGE SCALE GENOMIC DNA]</scope>
    <source>
        <strain evidence="1 2">cv. Gransden 2004</strain>
    </source>
</reference>
<dbReference type="Proteomes" id="UP000006727">
    <property type="component" value="Chromosome 18"/>
</dbReference>
<evidence type="ECO:0000313" key="2">
    <source>
        <dbReference type="Proteomes" id="UP000006727"/>
    </source>
</evidence>
<dbReference type="Gramene" id="Pp3c18_16280V3.2">
    <property type="protein sequence ID" value="Pp3c18_16280V3.2"/>
    <property type="gene ID" value="Pp3c18_16280"/>
</dbReference>
<reference evidence="1 2" key="1">
    <citation type="journal article" date="2008" name="Science">
        <title>The Physcomitrella genome reveals evolutionary insights into the conquest of land by plants.</title>
        <authorList>
            <person name="Rensing S."/>
            <person name="Lang D."/>
            <person name="Zimmer A."/>
            <person name="Terry A."/>
            <person name="Salamov A."/>
            <person name="Shapiro H."/>
            <person name="Nishiyama T."/>
            <person name="Perroud P.-F."/>
            <person name="Lindquist E."/>
            <person name="Kamisugi Y."/>
            <person name="Tanahashi T."/>
            <person name="Sakakibara K."/>
            <person name="Fujita T."/>
            <person name="Oishi K."/>
            <person name="Shin-I T."/>
            <person name="Kuroki Y."/>
            <person name="Toyoda A."/>
            <person name="Suzuki Y."/>
            <person name="Hashimoto A."/>
            <person name="Yamaguchi K."/>
            <person name="Sugano A."/>
            <person name="Kohara Y."/>
            <person name="Fujiyama A."/>
            <person name="Anterola A."/>
            <person name="Aoki S."/>
            <person name="Ashton N."/>
            <person name="Barbazuk W.B."/>
            <person name="Barker E."/>
            <person name="Bennetzen J."/>
            <person name="Bezanilla M."/>
            <person name="Blankenship R."/>
            <person name="Cho S.H."/>
            <person name="Dutcher S."/>
            <person name="Estelle M."/>
            <person name="Fawcett J.A."/>
            <person name="Gundlach H."/>
            <person name="Hanada K."/>
            <person name="Heyl A."/>
            <person name="Hicks K.A."/>
            <person name="Hugh J."/>
            <person name="Lohr M."/>
            <person name="Mayer K."/>
            <person name="Melkozernov A."/>
            <person name="Murata T."/>
            <person name="Nelson D."/>
            <person name="Pils B."/>
            <person name="Prigge M."/>
            <person name="Reiss B."/>
            <person name="Renner T."/>
            <person name="Rombauts S."/>
            <person name="Rushton P."/>
            <person name="Sanderfoot A."/>
            <person name="Schween G."/>
            <person name="Shiu S.-H."/>
            <person name="Stueber K."/>
            <person name="Theodoulou F.L."/>
            <person name="Tu H."/>
            <person name="Van de Peer Y."/>
            <person name="Verrier P.J."/>
            <person name="Waters E."/>
            <person name="Wood A."/>
            <person name="Yang L."/>
            <person name="Cove D."/>
            <person name="Cuming A."/>
            <person name="Hasebe M."/>
            <person name="Lucas S."/>
            <person name="Mishler D.B."/>
            <person name="Reski R."/>
            <person name="Grigoriev I."/>
            <person name="Quatrano R.S."/>
            <person name="Boore J.L."/>
        </authorList>
    </citation>
    <scope>NUCLEOTIDE SEQUENCE [LARGE SCALE GENOMIC DNA]</scope>
    <source>
        <strain evidence="1 2">cv. Gransden 2004</strain>
    </source>
</reference>
<name>A0A7I4BF34_PHYPA</name>
<reference evidence="1" key="3">
    <citation type="submission" date="2020-12" db="UniProtKB">
        <authorList>
            <consortium name="EnsemblPlants"/>
        </authorList>
    </citation>
    <scope>IDENTIFICATION</scope>
</reference>
<organism evidence="1 2">
    <name type="scientific">Physcomitrium patens</name>
    <name type="common">Spreading-leaved earth moss</name>
    <name type="synonym">Physcomitrella patens</name>
    <dbReference type="NCBI Taxonomy" id="3218"/>
    <lineage>
        <taxon>Eukaryota</taxon>
        <taxon>Viridiplantae</taxon>
        <taxon>Streptophyta</taxon>
        <taxon>Embryophyta</taxon>
        <taxon>Bryophyta</taxon>
        <taxon>Bryophytina</taxon>
        <taxon>Bryopsida</taxon>
        <taxon>Funariidae</taxon>
        <taxon>Funariales</taxon>
        <taxon>Funariaceae</taxon>
        <taxon>Physcomitrium</taxon>
    </lineage>
</organism>
<dbReference type="AlphaFoldDB" id="A0A7I4BF34"/>